<evidence type="ECO:0000313" key="1">
    <source>
        <dbReference type="EMBL" id="OAX78366.1"/>
    </source>
</evidence>
<dbReference type="Proteomes" id="UP000091918">
    <property type="component" value="Unassembled WGS sequence"/>
</dbReference>
<comment type="caution">
    <text evidence="1">The sequence shown here is derived from an EMBL/GenBank/DDBJ whole genome shotgun (WGS) entry which is preliminary data.</text>
</comment>
<evidence type="ECO:0000313" key="2">
    <source>
        <dbReference type="Proteomes" id="UP000091918"/>
    </source>
</evidence>
<reference evidence="1 2" key="1">
    <citation type="submission" date="2015-07" db="EMBL/GenBank/DDBJ databases">
        <title>Emmonsia species relationships and genome sequence.</title>
        <authorList>
            <person name="Cuomo C.A."/>
            <person name="Schwartz I.S."/>
            <person name="Kenyon C."/>
            <person name="de Hoog G.S."/>
            <person name="Govender N.P."/>
            <person name="Botha A."/>
            <person name="Moreno L."/>
            <person name="de Vries M."/>
            <person name="Munoz J.F."/>
            <person name="Stielow J.B."/>
        </authorList>
    </citation>
    <scope>NUCLEOTIDE SEQUENCE [LARGE SCALE GENOMIC DNA]</scope>
    <source>
        <strain evidence="1 2">CBS 136260</strain>
    </source>
</reference>
<organism evidence="1 2">
    <name type="scientific">Emergomyces africanus</name>
    <dbReference type="NCBI Taxonomy" id="1955775"/>
    <lineage>
        <taxon>Eukaryota</taxon>
        <taxon>Fungi</taxon>
        <taxon>Dikarya</taxon>
        <taxon>Ascomycota</taxon>
        <taxon>Pezizomycotina</taxon>
        <taxon>Eurotiomycetes</taxon>
        <taxon>Eurotiomycetidae</taxon>
        <taxon>Onygenales</taxon>
        <taxon>Ajellomycetaceae</taxon>
        <taxon>Emergomyces</taxon>
    </lineage>
</organism>
<dbReference type="OrthoDB" id="10528667at2759"/>
<protein>
    <submittedName>
        <fullName evidence="1">Uncharacterized protein</fullName>
    </submittedName>
</protein>
<name>A0A1B7NNW8_9EURO</name>
<sequence>MRVKVGSWWVSRGDGMCRGTSTNGVRAPRDLVLKNWLHAGPASSVLVDNWALDLVFPLWTLQ</sequence>
<dbReference type="AlphaFoldDB" id="A0A1B7NNW8"/>
<keyword evidence="2" id="KW-1185">Reference proteome</keyword>
<gene>
    <name evidence="1" type="ORF">ACJ72_07329</name>
</gene>
<dbReference type="EMBL" id="LGUA01001570">
    <property type="protein sequence ID" value="OAX78366.1"/>
    <property type="molecule type" value="Genomic_DNA"/>
</dbReference>
<accession>A0A1B7NNW8</accession>
<proteinExistence type="predicted"/>